<accession>A0A2A2CGC2</accession>
<name>A0A2A2CGC2_ECOLX</name>
<evidence type="ECO:0000313" key="1">
    <source>
        <dbReference type="EMBL" id="PAU25793.1"/>
    </source>
</evidence>
<dbReference type="Proteomes" id="UP000218543">
    <property type="component" value="Unassembled WGS sequence"/>
</dbReference>
<gene>
    <name evidence="1" type="ORF">BTQ06_04725</name>
</gene>
<comment type="caution">
    <text evidence="1">The sequence shown here is derived from an EMBL/GenBank/DDBJ whole genome shotgun (WGS) entry which is preliminary data.</text>
</comment>
<proteinExistence type="predicted"/>
<dbReference type="AlphaFoldDB" id="A0A2A2CGC2"/>
<dbReference type="RefSeq" id="WP_095585997.1">
    <property type="nucleotide sequence ID" value="NZ_MRVZ01000012.1"/>
</dbReference>
<organism evidence="1 2">
    <name type="scientific">Escherichia coli</name>
    <dbReference type="NCBI Taxonomy" id="562"/>
    <lineage>
        <taxon>Bacteria</taxon>
        <taxon>Pseudomonadati</taxon>
        <taxon>Pseudomonadota</taxon>
        <taxon>Gammaproteobacteria</taxon>
        <taxon>Enterobacterales</taxon>
        <taxon>Enterobacteriaceae</taxon>
        <taxon>Escherichia</taxon>
    </lineage>
</organism>
<reference evidence="1 2" key="1">
    <citation type="submission" date="2016-12" db="EMBL/GenBank/DDBJ databases">
        <title>Real-Time Genomic Investigation Underlying the Public Health Response to a Shiga Toxin-Producing Escherichia Coli O26:H11 Outbreak in a Nursery.</title>
        <authorList>
            <person name="Ferdous M."/>
            <person name="Moran-Gilad J."/>
            <person name="Rossen J.W."/>
            <person name="Gdalevich M."/>
        </authorList>
    </citation>
    <scope>NUCLEOTIDE SEQUENCE [LARGE SCALE GENOMIC DNA]</scope>
    <source>
        <strain evidence="1 2">STEC 514-2</strain>
    </source>
</reference>
<sequence length="138" mass="15585">MIIRLCEDTPKLAVRIAQPGCRGRQLMDTRIDIIIRPVVCVERATTRTYWDGCAFKEEVIPNPVPTLRYPAFELDDEGRVVFYFDDKLWSLPPGRYLADIEIDGACTQTSMQIDLCNRPVAIEQVAVTEKSSCGDLSC</sequence>
<evidence type="ECO:0000313" key="2">
    <source>
        <dbReference type="Proteomes" id="UP000218543"/>
    </source>
</evidence>
<protein>
    <submittedName>
        <fullName evidence="1">Uncharacterized protein</fullName>
    </submittedName>
</protein>
<dbReference type="EMBL" id="MRVZ01000012">
    <property type="protein sequence ID" value="PAU25793.1"/>
    <property type="molecule type" value="Genomic_DNA"/>
</dbReference>